<feature type="domain" description="N-acetyltransferase" evidence="1">
    <location>
        <begin position="1"/>
        <end position="183"/>
    </location>
</feature>
<keyword evidence="3" id="KW-1185">Reference proteome</keyword>
<dbReference type="GO" id="GO:0016747">
    <property type="term" value="F:acyltransferase activity, transferring groups other than amino-acyl groups"/>
    <property type="evidence" value="ECO:0007669"/>
    <property type="project" value="InterPro"/>
</dbReference>
<organism evidence="2 3">
    <name type="scientific">Dictyobacter alpinus</name>
    <dbReference type="NCBI Taxonomy" id="2014873"/>
    <lineage>
        <taxon>Bacteria</taxon>
        <taxon>Bacillati</taxon>
        <taxon>Chloroflexota</taxon>
        <taxon>Ktedonobacteria</taxon>
        <taxon>Ktedonobacterales</taxon>
        <taxon>Dictyobacteraceae</taxon>
        <taxon>Dictyobacter</taxon>
    </lineage>
</organism>
<evidence type="ECO:0000313" key="3">
    <source>
        <dbReference type="Proteomes" id="UP000287171"/>
    </source>
</evidence>
<proteinExistence type="predicted"/>
<dbReference type="InterPro" id="IPR016181">
    <property type="entry name" value="Acyl_CoA_acyltransferase"/>
</dbReference>
<gene>
    <name evidence="2" type="ORF">KDA_44190</name>
</gene>
<evidence type="ECO:0000313" key="2">
    <source>
        <dbReference type="EMBL" id="GCE28935.1"/>
    </source>
</evidence>
<accession>A0A402BC48</accession>
<dbReference type="EMBL" id="BIFT01000001">
    <property type="protein sequence ID" value="GCE28935.1"/>
    <property type="molecule type" value="Genomic_DNA"/>
</dbReference>
<dbReference type="Proteomes" id="UP000287171">
    <property type="component" value="Unassembled WGS sequence"/>
</dbReference>
<name>A0A402BC48_9CHLR</name>
<dbReference type="OrthoDB" id="7365228at2"/>
<dbReference type="AlphaFoldDB" id="A0A402BC48"/>
<dbReference type="SUPFAM" id="SSF55729">
    <property type="entry name" value="Acyl-CoA N-acyltransferases (Nat)"/>
    <property type="match status" value="1"/>
</dbReference>
<comment type="caution">
    <text evidence="2">The sequence shown here is derived from an EMBL/GenBank/DDBJ whole genome shotgun (WGS) entry which is preliminary data.</text>
</comment>
<dbReference type="InterPro" id="IPR000182">
    <property type="entry name" value="GNAT_dom"/>
</dbReference>
<keyword evidence="2" id="KW-0808">Transferase</keyword>
<evidence type="ECO:0000259" key="1">
    <source>
        <dbReference type="PROSITE" id="PS51186"/>
    </source>
</evidence>
<dbReference type="RefSeq" id="WP_126629105.1">
    <property type="nucleotide sequence ID" value="NZ_BIFT01000001.1"/>
</dbReference>
<protein>
    <submittedName>
        <fullName evidence="2">Aminoglycoside N-acetyltransferase AAC(6')-Ii</fullName>
    </submittedName>
</protein>
<dbReference type="PROSITE" id="PS51186">
    <property type="entry name" value="GNAT"/>
    <property type="match status" value="1"/>
</dbReference>
<dbReference type="Gene3D" id="3.40.630.30">
    <property type="match status" value="1"/>
</dbReference>
<sequence>MHITALEPENAVTLHEVAKLLVEGFAPDYPAAWPNISVATEEVQASFADGRLSRVALDEDGTVLGWIGAISQYEGRVWELHPLVVRVDKQQQGIGRALVADLEEQVKARGGLTIMLGTDDESGRTTLSDVNLFTGVSDHIASIQNLNHHPYEFYQKLGYIIVGVIPDANGLGKPDILMAKSMVRPHQPLAPSTNA</sequence>
<reference evidence="3" key="1">
    <citation type="submission" date="2018-12" db="EMBL/GenBank/DDBJ databases">
        <title>Tengunoibacter tsumagoiensis gen. nov., sp. nov., Dictyobacter kobayashii sp. nov., D. alpinus sp. nov., and D. joshuensis sp. nov. and description of Dictyobacteraceae fam. nov. within the order Ktedonobacterales isolated from Tengu-no-mugimeshi.</title>
        <authorList>
            <person name="Wang C.M."/>
            <person name="Zheng Y."/>
            <person name="Sakai Y."/>
            <person name="Toyoda A."/>
            <person name="Minakuchi Y."/>
            <person name="Abe K."/>
            <person name="Yokota A."/>
            <person name="Yabe S."/>
        </authorList>
    </citation>
    <scope>NUCLEOTIDE SEQUENCE [LARGE SCALE GENOMIC DNA]</scope>
    <source>
        <strain evidence="3">Uno16</strain>
    </source>
</reference>
<dbReference type="Pfam" id="PF00583">
    <property type="entry name" value="Acetyltransf_1"/>
    <property type="match status" value="1"/>
</dbReference>
<dbReference type="CDD" id="cd04301">
    <property type="entry name" value="NAT_SF"/>
    <property type="match status" value="1"/>
</dbReference>